<proteinExistence type="predicted"/>
<accession>A0A7M3MI35</accession>
<sequence length="264" mass="28778">MLAAVLVGSVRAEVVITDAPRPAADATQSVAEEPGSDGPGLTHEGFGVRDGQLQGFIINASEETIEDAVAEIRSTSADELLTYWMVRVTLGDMEPGQRIFVRRAYPEWFSAPEKIVVDFDPPENQDTPWPRPVPAKRLIYSGDHSGLTSWFIISPGAVRFSFRHDGDGEFGLDLIPQDIISRTPVVRHSGAGEGSALHAVQERGVYQLAVQAAGAWEVRIDEETSQDQIQPSRTEDDAGSARPAAQPRPIRIEERSPGEISITR</sequence>
<dbReference type="RefSeq" id="WP_144301701.1">
    <property type="nucleotide sequence ID" value="NZ_QMIE01000002.1"/>
</dbReference>
<dbReference type="AlphaFoldDB" id="A0A7M3MI35"/>
<organism evidence="2 3">
    <name type="scientific">Oceanidesulfovibrio indonesiensis</name>
    <dbReference type="NCBI Taxonomy" id="54767"/>
    <lineage>
        <taxon>Bacteria</taxon>
        <taxon>Pseudomonadati</taxon>
        <taxon>Thermodesulfobacteriota</taxon>
        <taxon>Desulfovibrionia</taxon>
        <taxon>Desulfovibrionales</taxon>
        <taxon>Desulfovibrionaceae</taxon>
        <taxon>Oceanidesulfovibrio</taxon>
    </lineage>
</organism>
<reference evidence="2 3" key="1">
    <citation type="submission" date="2018-06" db="EMBL/GenBank/DDBJ databases">
        <title>Complete genome of Desulfovibrio indonesiensis P37SLT.</title>
        <authorList>
            <person name="Crispim J.S."/>
            <person name="Vidigal P.M.P."/>
            <person name="Silva L.C.F."/>
            <person name="Laguardia C.N."/>
            <person name="Araujo L.C."/>
            <person name="Dias R.S."/>
            <person name="Sousa M.P."/>
            <person name="Paula S.O."/>
            <person name="Silva C."/>
        </authorList>
    </citation>
    <scope>NUCLEOTIDE SEQUENCE [LARGE SCALE GENOMIC DNA]</scope>
    <source>
        <strain evidence="2 3">P37SLT</strain>
    </source>
</reference>
<comment type="caution">
    <text evidence="2">The sequence shown here is derived from an EMBL/GenBank/DDBJ whole genome shotgun (WGS) entry which is preliminary data.</text>
</comment>
<protein>
    <submittedName>
        <fullName evidence="2">Uncharacterized protein</fullName>
    </submittedName>
</protein>
<evidence type="ECO:0000313" key="2">
    <source>
        <dbReference type="EMBL" id="TVM19343.1"/>
    </source>
</evidence>
<evidence type="ECO:0000256" key="1">
    <source>
        <dbReference type="SAM" id="MobiDB-lite"/>
    </source>
</evidence>
<name>A0A7M3MI35_9BACT</name>
<dbReference type="Proteomes" id="UP000448292">
    <property type="component" value="Unassembled WGS sequence"/>
</dbReference>
<feature type="region of interest" description="Disordered" evidence="1">
    <location>
        <begin position="21"/>
        <end position="45"/>
    </location>
</feature>
<evidence type="ECO:0000313" key="3">
    <source>
        <dbReference type="Proteomes" id="UP000448292"/>
    </source>
</evidence>
<gene>
    <name evidence="2" type="ORF">DPQ33_03005</name>
</gene>
<dbReference type="EMBL" id="QMIE01000002">
    <property type="protein sequence ID" value="TVM19343.1"/>
    <property type="molecule type" value="Genomic_DNA"/>
</dbReference>
<keyword evidence="3" id="KW-1185">Reference proteome</keyword>
<dbReference type="OrthoDB" id="5456537at2"/>
<feature type="region of interest" description="Disordered" evidence="1">
    <location>
        <begin position="222"/>
        <end position="264"/>
    </location>
</feature>